<dbReference type="PANTHER" id="PTHR32089:SF112">
    <property type="entry name" value="LYSOZYME-LIKE PROTEIN-RELATED"/>
    <property type="match status" value="1"/>
</dbReference>
<reference evidence="8 9" key="1">
    <citation type="submission" date="2020-04" db="EMBL/GenBank/DDBJ databases">
        <title>Vibrio sp. SM6, a novel species isolated from seawater.</title>
        <authorList>
            <person name="Wang X."/>
        </authorList>
    </citation>
    <scope>NUCLEOTIDE SEQUENCE [LARGE SCALE GENOMIC DNA]</scope>
    <source>
        <strain evidence="8 9">SM6</strain>
    </source>
</reference>
<evidence type="ECO:0000256" key="3">
    <source>
        <dbReference type="ARBA" id="ARBA00029447"/>
    </source>
</evidence>
<comment type="subcellular location">
    <subcellularLocation>
        <location evidence="1">Membrane</location>
    </subcellularLocation>
</comment>
<dbReference type="Gene3D" id="1.10.287.950">
    <property type="entry name" value="Methyl-accepting chemotaxis protein"/>
    <property type="match status" value="1"/>
</dbReference>
<feature type="domain" description="Methyl-accepting transducer" evidence="6">
    <location>
        <begin position="271"/>
        <end position="507"/>
    </location>
</feature>
<dbReference type="CDD" id="cd19410">
    <property type="entry name" value="HK9-like_sensor"/>
    <property type="match status" value="1"/>
</dbReference>
<dbReference type="GO" id="GO:0006935">
    <property type="term" value="P:chemotaxis"/>
    <property type="evidence" value="ECO:0007669"/>
    <property type="project" value="InterPro"/>
</dbReference>
<dbReference type="SMART" id="SM00283">
    <property type="entry name" value="MA"/>
    <property type="match status" value="1"/>
</dbReference>
<keyword evidence="9" id="KW-1185">Reference proteome</keyword>
<dbReference type="CDD" id="cd06225">
    <property type="entry name" value="HAMP"/>
    <property type="match status" value="1"/>
</dbReference>
<feature type="domain" description="HAMP" evidence="7">
    <location>
        <begin position="214"/>
        <end position="266"/>
    </location>
</feature>
<dbReference type="PROSITE" id="PS50885">
    <property type="entry name" value="HAMP"/>
    <property type="match status" value="1"/>
</dbReference>
<dbReference type="PROSITE" id="PS50111">
    <property type="entry name" value="CHEMOTAXIS_TRANSDUC_2"/>
    <property type="match status" value="1"/>
</dbReference>
<dbReference type="AlphaFoldDB" id="A0A7X8YGQ9"/>
<gene>
    <name evidence="8" type="ORF">HGP28_07175</name>
</gene>
<dbReference type="InterPro" id="IPR007891">
    <property type="entry name" value="CHASE3"/>
</dbReference>
<dbReference type="PRINTS" id="PR00260">
    <property type="entry name" value="CHEMTRNSDUCR"/>
</dbReference>
<dbReference type="InterPro" id="IPR004090">
    <property type="entry name" value="Chemotax_Me-accpt_rcpt"/>
</dbReference>
<sequence>MLLQHFSLKAKLGLGTGLPLLLMVILAFVSVENTQVQRDANAGVDQTHRIIETALELEIAAINMETGMRGYLLVGRDEFLEPYHLGLASFTQLMEKLEQGVRDDPIQLTRLKEINQTIRDWVREITEPNIAMRSEIGRTVSMNGISAEVGKARGKVYFDTFREQITEFIQFETLIMTQKQQASQQAAVQSNQIVISATVLAIIVGVVIATLVLRSIAGPVSDVARALNALARGDLTCHVETQSTDEIGAMAQNYNQAVIRTRQVLNEVLETTQQVVARGNTITEANEAMATELTQQSNQIAEMVTAFDQSAASIQEVALSSAQATTSGQAAGDSASVGGEVVQNTIIGMHQIEQAVSASAQSVTELGRRGAEIGDIVIMINGIAEQTNLLALNAAIEAARAGEAGRGFAVVADEVRALAERTTAATQEISTSIEAIQTETRLAVERMDAGTTHVQQGMTLAEQAGARLSDIVTNSLSVAQMIDSIAAAAEQQSQVSHSVTKNVEMIATVSSNANQQAMSTVDAAKTLAQQAEQLQALVAQFRVA</sequence>
<feature type="transmembrane region" description="Helical" evidence="5">
    <location>
        <begin position="193"/>
        <end position="213"/>
    </location>
</feature>
<accession>A0A7X8YGQ9</accession>
<keyword evidence="5" id="KW-1133">Transmembrane helix</keyword>
<evidence type="ECO:0000256" key="5">
    <source>
        <dbReference type="SAM" id="Phobius"/>
    </source>
</evidence>
<dbReference type="CDD" id="cd11386">
    <property type="entry name" value="MCP_signal"/>
    <property type="match status" value="1"/>
</dbReference>
<dbReference type="EMBL" id="JABAIK010000005">
    <property type="protein sequence ID" value="NLS12686.1"/>
    <property type="molecule type" value="Genomic_DNA"/>
</dbReference>
<dbReference type="SMART" id="SM00304">
    <property type="entry name" value="HAMP"/>
    <property type="match status" value="1"/>
</dbReference>
<evidence type="ECO:0000256" key="4">
    <source>
        <dbReference type="PROSITE-ProRule" id="PRU00284"/>
    </source>
</evidence>
<dbReference type="Pfam" id="PF00015">
    <property type="entry name" value="MCPsignal"/>
    <property type="match status" value="1"/>
</dbReference>
<dbReference type="SUPFAM" id="SSF58104">
    <property type="entry name" value="Methyl-accepting chemotaxis protein (MCP) signaling domain"/>
    <property type="match status" value="1"/>
</dbReference>
<dbReference type="InterPro" id="IPR004089">
    <property type="entry name" value="MCPsignal_dom"/>
</dbReference>
<dbReference type="FunFam" id="1.10.287.950:FF:000001">
    <property type="entry name" value="Methyl-accepting chemotaxis sensory transducer"/>
    <property type="match status" value="1"/>
</dbReference>
<name>A0A7X8YGQ9_9VIBR</name>
<keyword evidence="2 4" id="KW-0807">Transducer</keyword>
<dbReference type="GO" id="GO:0016020">
    <property type="term" value="C:membrane"/>
    <property type="evidence" value="ECO:0007669"/>
    <property type="project" value="UniProtKB-SubCell"/>
</dbReference>
<evidence type="ECO:0000259" key="6">
    <source>
        <dbReference type="PROSITE" id="PS50111"/>
    </source>
</evidence>
<evidence type="ECO:0000256" key="1">
    <source>
        <dbReference type="ARBA" id="ARBA00004370"/>
    </source>
</evidence>
<evidence type="ECO:0000313" key="9">
    <source>
        <dbReference type="Proteomes" id="UP000535589"/>
    </source>
</evidence>
<comment type="similarity">
    <text evidence="3">Belongs to the methyl-accepting chemotaxis (MCP) protein family.</text>
</comment>
<evidence type="ECO:0000313" key="8">
    <source>
        <dbReference type="EMBL" id="NLS12686.1"/>
    </source>
</evidence>
<dbReference type="Proteomes" id="UP000535589">
    <property type="component" value="Unassembled WGS sequence"/>
</dbReference>
<protein>
    <submittedName>
        <fullName evidence="8">Methyl-accepting chemotaxis protein</fullName>
    </submittedName>
</protein>
<evidence type="ECO:0000256" key="2">
    <source>
        <dbReference type="ARBA" id="ARBA00023224"/>
    </source>
</evidence>
<dbReference type="Pfam" id="PF05227">
    <property type="entry name" value="CHASE3"/>
    <property type="match status" value="1"/>
</dbReference>
<dbReference type="GO" id="GO:0007165">
    <property type="term" value="P:signal transduction"/>
    <property type="evidence" value="ECO:0007669"/>
    <property type="project" value="UniProtKB-KW"/>
</dbReference>
<dbReference type="RefSeq" id="WP_168835763.1">
    <property type="nucleotide sequence ID" value="NZ_JABAIK010000005.1"/>
</dbReference>
<feature type="transmembrane region" description="Helical" evidence="5">
    <location>
        <begin position="12"/>
        <end position="31"/>
    </location>
</feature>
<dbReference type="Pfam" id="PF00672">
    <property type="entry name" value="HAMP"/>
    <property type="match status" value="1"/>
</dbReference>
<organism evidence="8 9">
    <name type="scientific">Vibrio agarilyticus</name>
    <dbReference type="NCBI Taxonomy" id="2726741"/>
    <lineage>
        <taxon>Bacteria</taxon>
        <taxon>Pseudomonadati</taxon>
        <taxon>Pseudomonadota</taxon>
        <taxon>Gammaproteobacteria</taxon>
        <taxon>Vibrionales</taxon>
        <taxon>Vibrionaceae</taxon>
        <taxon>Vibrio</taxon>
    </lineage>
</organism>
<keyword evidence="5" id="KW-0472">Membrane</keyword>
<proteinExistence type="inferred from homology"/>
<keyword evidence="5" id="KW-0812">Transmembrane</keyword>
<comment type="caution">
    <text evidence="8">The sequence shown here is derived from an EMBL/GenBank/DDBJ whole genome shotgun (WGS) entry which is preliminary data.</text>
</comment>
<dbReference type="InterPro" id="IPR003660">
    <property type="entry name" value="HAMP_dom"/>
</dbReference>
<evidence type="ECO:0000259" key="7">
    <source>
        <dbReference type="PROSITE" id="PS50885"/>
    </source>
</evidence>
<dbReference type="GO" id="GO:0004888">
    <property type="term" value="F:transmembrane signaling receptor activity"/>
    <property type="evidence" value="ECO:0007669"/>
    <property type="project" value="InterPro"/>
</dbReference>
<dbReference type="PANTHER" id="PTHR32089">
    <property type="entry name" value="METHYL-ACCEPTING CHEMOTAXIS PROTEIN MCPB"/>
    <property type="match status" value="1"/>
</dbReference>
<dbReference type="Gene3D" id="6.10.340.10">
    <property type="match status" value="1"/>
</dbReference>